<evidence type="ECO:0000313" key="3">
    <source>
        <dbReference type="Proteomes" id="UP000284824"/>
    </source>
</evidence>
<keyword evidence="1" id="KW-0472">Membrane</keyword>
<evidence type="ECO:0000256" key="1">
    <source>
        <dbReference type="SAM" id="Phobius"/>
    </source>
</evidence>
<keyword evidence="1" id="KW-0812">Transmembrane</keyword>
<sequence>MDPGNSRRVGAAAATGYGRGMQAEALGVLEAAAWGLAGGVATALVSLVAAIRAASFRWPWRRKGVTEREAREELSARLFVLGGSCVLGALVAAAAHGQMSGPWPAFIIGVAA</sequence>
<proteinExistence type="predicted"/>
<accession>A0A438MAL3</accession>
<protein>
    <submittedName>
        <fullName evidence="2">Uncharacterized protein</fullName>
    </submittedName>
</protein>
<dbReference type="EMBL" id="SAUN01000001">
    <property type="protein sequence ID" value="RVX42746.1"/>
    <property type="molecule type" value="Genomic_DNA"/>
</dbReference>
<dbReference type="AlphaFoldDB" id="A0A438MAL3"/>
<evidence type="ECO:0000313" key="2">
    <source>
        <dbReference type="EMBL" id="RVX42746.1"/>
    </source>
</evidence>
<name>A0A438MAL3_9ACTN</name>
<feature type="transmembrane region" description="Helical" evidence="1">
    <location>
        <begin position="74"/>
        <end position="95"/>
    </location>
</feature>
<comment type="caution">
    <text evidence="2">The sequence shown here is derived from an EMBL/GenBank/DDBJ whole genome shotgun (WGS) entry which is preliminary data.</text>
</comment>
<keyword evidence="1" id="KW-1133">Transmembrane helix</keyword>
<keyword evidence="3" id="KW-1185">Reference proteome</keyword>
<feature type="transmembrane region" description="Helical" evidence="1">
    <location>
        <begin position="31"/>
        <end position="53"/>
    </location>
</feature>
<dbReference type="Proteomes" id="UP000284824">
    <property type="component" value="Unassembled WGS sequence"/>
</dbReference>
<reference evidence="2 3" key="1">
    <citation type="submission" date="2019-01" db="EMBL/GenBank/DDBJ databases">
        <title>Sequencing the genomes of 1000 actinobacteria strains.</title>
        <authorList>
            <person name="Klenk H.-P."/>
        </authorList>
    </citation>
    <scope>NUCLEOTIDE SEQUENCE [LARGE SCALE GENOMIC DNA]</scope>
    <source>
        <strain evidence="2 3">DSM 43925</strain>
    </source>
</reference>
<organism evidence="2 3">
    <name type="scientific">Nonomuraea polychroma</name>
    <dbReference type="NCBI Taxonomy" id="46176"/>
    <lineage>
        <taxon>Bacteria</taxon>
        <taxon>Bacillati</taxon>
        <taxon>Actinomycetota</taxon>
        <taxon>Actinomycetes</taxon>
        <taxon>Streptosporangiales</taxon>
        <taxon>Streptosporangiaceae</taxon>
        <taxon>Nonomuraea</taxon>
    </lineage>
</organism>
<gene>
    <name evidence="2" type="ORF">EDD27_5407</name>
</gene>